<dbReference type="EMBL" id="CAJJDO010000008">
    <property type="protein sequence ID" value="CAD8139795.1"/>
    <property type="molecule type" value="Genomic_DNA"/>
</dbReference>
<dbReference type="PANTHER" id="PTHR22957:SF661">
    <property type="entry name" value="GH16847P"/>
    <property type="match status" value="1"/>
</dbReference>
<dbReference type="SMART" id="SM00164">
    <property type="entry name" value="TBC"/>
    <property type="match status" value="1"/>
</dbReference>
<dbReference type="PANTHER" id="PTHR22957">
    <property type="entry name" value="TBC1 DOMAIN FAMILY MEMBER GTPASE-ACTIVATING PROTEIN"/>
    <property type="match status" value="1"/>
</dbReference>
<dbReference type="AlphaFoldDB" id="A0A8S1SH16"/>
<gene>
    <name evidence="2" type="ORF">PPENT_87.1.T0080298</name>
</gene>
<dbReference type="Pfam" id="PF00566">
    <property type="entry name" value="RabGAP-TBC"/>
    <property type="match status" value="1"/>
</dbReference>
<feature type="domain" description="Rab-GAP TBC" evidence="1">
    <location>
        <begin position="146"/>
        <end position="336"/>
    </location>
</feature>
<dbReference type="OrthoDB" id="295078at2759"/>
<dbReference type="FunFam" id="1.10.472.80:FF:000078">
    <property type="entry name" value="Uncharacterized protein"/>
    <property type="match status" value="1"/>
</dbReference>
<dbReference type="Proteomes" id="UP000689195">
    <property type="component" value="Unassembled WGS sequence"/>
</dbReference>
<evidence type="ECO:0000313" key="3">
    <source>
        <dbReference type="Proteomes" id="UP000689195"/>
    </source>
</evidence>
<name>A0A8S1SH16_9CILI</name>
<accession>A0A8S1SH16</accession>
<evidence type="ECO:0000259" key="1">
    <source>
        <dbReference type="PROSITE" id="PS50086"/>
    </source>
</evidence>
<organism evidence="2 3">
    <name type="scientific">Paramecium pentaurelia</name>
    <dbReference type="NCBI Taxonomy" id="43138"/>
    <lineage>
        <taxon>Eukaryota</taxon>
        <taxon>Sar</taxon>
        <taxon>Alveolata</taxon>
        <taxon>Ciliophora</taxon>
        <taxon>Intramacronucleata</taxon>
        <taxon>Oligohymenophorea</taxon>
        <taxon>Peniculida</taxon>
        <taxon>Parameciidae</taxon>
        <taxon>Paramecium</taxon>
    </lineage>
</organism>
<reference evidence="2" key="1">
    <citation type="submission" date="2021-01" db="EMBL/GenBank/DDBJ databases">
        <authorList>
            <consortium name="Genoscope - CEA"/>
            <person name="William W."/>
        </authorList>
    </citation>
    <scope>NUCLEOTIDE SEQUENCE</scope>
</reference>
<comment type="caution">
    <text evidence="2">The sequence shown here is derived from an EMBL/GenBank/DDBJ whole genome shotgun (WGS) entry which is preliminary data.</text>
</comment>
<evidence type="ECO:0000313" key="2">
    <source>
        <dbReference type="EMBL" id="CAD8139795.1"/>
    </source>
</evidence>
<dbReference type="PROSITE" id="PS50086">
    <property type="entry name" value="TBC_RABGAP"/>
    <property type="match status" value="1"/>
</dbReference>
<dbReference type="GO" id="GO:0005096">
    <property type="term" value="F:GTPase activator activity"/>
    <property type="evidence" value="ECO:0007669"/>
    <property type="project" value="TreeGrafter"/>
</dbReference>
<keyword evidence="3" id="KW-1185">Reference proteome</keyword>
<protein>
    <recommendedName>
        <fullName evidence="1">Rab-GAP TBC domain-containing protein</fullName>
    </recommendedName>
</protein>
<sequence>MGNQTLCQADINDIQLQAQNQNKKMKVNQVKQFTKFNDDQTGKQSLIVIHSQEQQQISLLNEWLECLHESVLITQFDHKYNTTTNFFSHIDDENQINDPKISIIEQQDLYEYKKSYPYCNSILYIIIINFYVLKKYEFISKLIKGPPKQRIRWSCWQLMVNIPNYYIQSDHLSFIEEDQKQTSAIKKDTHRTVSTKDIKYFETGQGKKDLEIVLIKLSKLFPKLGYCQGMNFLASFTLIINNKNITQSLQFLAQMMINPKFLVYYLYLEEIPLLKLLEFICQQEIKFKLPDLYNHIYFKLQVQNAFWLTKIIMTLFLYNFHINNVCRLWDFIIATNIFQMSAIICSFLQINKNQIFQMDDLNEFVIWFDKHQNKEIPYKQMENIISKSINYTINIEKINSYANLYCKGHSNNHPIQVEISKNYDKITQLTNFIKKDIFD</sequence>
<dbReference type="InterPro" id="IPR000195">
    <property type="entry name" value="Rab-GAP-TBC_dom"/>
</dbReference>
<proteinExistence type="predicted"/>